<evidence type="ECO:0008006" key="4">
    <source>
        <dbReference type="Google" id="ProtNLM"/>
    </source>
</evidence>
<feature type="transmembrane region" description="Helical" evidence="1">
    <location>
        <begin position="23"/>
        <end position="44"/>
    </location>
</feature>
<keyword evidence="1" id="KW-0812">Transmembrane</keyword>
<dbReference type="OrthoDB" id="8168962at2"/>
<name>A0A4Q7N7X1_9BURK</name>
<protein>
    <recommendedName>
        <fullName evidence="4">Fenitrothion hydrolase</fullName>
    </recommendedName>
</protein>
<proteinExistence type="predicted"/>
<evidence type="ECO:0000313" key="2">
    <source>
        <dbReference type="EMBL" id="RZS78077.1"/>
    </source>
</evidence>
<gene>
    <name evidence="2" type="ORF">EV675_4718</name>
</gene>
<feature type="transmembrane region" description="Helical" evidence="1">
    <location>
        <begin position="457"/>
        <end position="477"/>
    </location>
</feature>
<keyword evidence="3" id="KW-1185">Reference proteome</keyword>
<feature type="transmembrane region" description="Helical" evidence="1">
    <location>
        <begin position="355"/>
        <end position="372"/>
    </location>
</feature>
<evidence type="ECO:0000313" key="3">
    <source>
        <dbReference type="Proteomes" id="UP000292445"/>
    </source>
</evidence>
<keyword evidence="1" id="KW-0472">Membrane</keyword>
<dbReference type="EMBL" id="SGXC01000003">
    <property type="protein sequence ID" value="RZS78077.1"/>
    <property type="molecule type" value="Genomic_DNA"/>
</dbReference>
<reference evidence="2 3" key="1">
    <citation type="submission" date="2019-02" db="EMBL/GenBank/DDBJ databases">
        <title>Genomic Encyclopedia of Type Strains, Phase IV (KMG-IV): sequencing the most valuable type-strain genomes for metagenomic binning, comparative biology and taxonomic classification.</title>
        <authorList>
            <person name="Goeker M."/>
        </authorList>
    </citation>
    <scope>NUCLEOTIDE SEQUENCE [LARGE SCALE GENOMIC DNA]</scope>
    <source>
        <strain evidence="2 3">K24</strain>
    </source>
</reference>
<feature type="transmembrane region" description="Helical" evidence="1">
    <location>
        <begin position="110"/>
        <end position="130"/>
    </location>
</feature>
<comment type="caution">
    <text evidence="2">The sequence shown here is derived from an EMBL/GenBank/DDBJ whole genome shotgun (WGS) entry which is preliminary data.</text>
</comment>
<dbReference type="AlphaFoldDB" id="A0A4Q7N7X1"/>
<sequence>MAAATPEAHAHGFGQRFDLPLPLWLWLTGAGATIVLTFAALALFARQRDFGAAFLRSTDLLRFSLLRRVAHPLAAVLRTVSCALFLLTLATGFYGNADAYANLSVTMVWVLWWVGMAFFCALIGDLWEIVNPLPTLYRAAVRVIGRRESLGWTYPARWAAWPAVVLFFAFAWAELIWQDKDVPGAIATALLAYSVLGWIGMLLFGVEAWRRQADAFAMVFRVLGRFAPLEICGSTPTEPACLRLRPYAAGLLTKEPVSNSVAAFVLLMLATVTFDGFHETPLMDRIGTAAQMSRPVAETLFTLSSVTALDETQWLNTLLLLLFPIAFVLIFRGVSAWMLRLAGETARAARAQADLNAMVWSLVPIAVAYHLAHYASLLLTTGQFIIPLASDPFGWGWNLFGTRGRAVDLGILGPAVYWYVAVTLIVVGHVLAVIVAHVEAARRFASHRAAMISQLPMLALMVAYTSLSLWIMAQPIVG</sequence>
<dbReference type="RefSeq" id="WP_130360566.1">
    <property type="nucleotide sequence ID" value="NZ_SGXC01000003.1"/>
</dbReference>
<organism evidence="2 3">
    <name type="scientific">Pigmentiphaga kullae</name>
    <dbReference type="NCBI Taxonomy" id="151784"/>
    <lineage>
        <taxon>Bacteria</taxon>
        <taxon>Pseudomonadati</taxon>
        <taxon>Pseudomonadota</taxon>
        <taxon>Betaproteobacteria</taxon>
        <taxon>Burkholderiales</taxon>
        <taxon>Alcaligenaceae</taxon>
        <taxon>Pigmentiphaga</taxon>
    </lineage>
</organism>
<feature type="transmembrane region" description="Helical" evidence="1">
    <location>
        <begin position="151"/>
        <end position="173"/>
    </location>
</feature>
<feature type="transmembrane region" description="Helical" evidence="1">
    <location>
        <begin position="65"/>
        <end position="90"/>
    </location>
</feature>
<keyword evidence="1" id="KW-1133">Transmembrane helix</keyword>
<feature type="transmembrane region" description="Helical" evidence="1">
    <location>
        <begin position="185"/>
        <end position="206"/>
    </location>
</feature>
<accession>A0A4Q7N7X1</accession>
<dbReference type="Proteomes" id="UP000292445">
    <property type="component" value="Unassembled WGS sequence"/>
</dbReference>
<feature type="transmembrane region" description="Helical" evidence="1">
    <location>
        <begin position="257"/>
        <end position="274"/>
    </location>
</feature>
<feature type="transmembrane region" description="Helical" evidence="1">
    <location>
        <begin position="314"/>
        <end position="334"/>
    </location>
</feature>
<evidence type="ECO:0000256" key="1">
    <source>
        <dbReference type="SAM" id="Phobius"/>
    </source>
</evidence>
<feature type="transmembrane region" description="Helical" evidence="1">
    <location>
        <begin position="416"/>
        <end position="436"/>
    </location>
</feature>